<evidence type="ECO:0000313" key="2">
    <source>
        <dbReference type="Proteomes" id="UP001648503"/>
    </source>
</evidence>
<sequence>MTGTVSKLSIGEARQAIFMYKQVSFGVVAWDPQRQQRQTVDFSPQPSYRLVALPTRFAQAKYVCTGTNIKFKTNQAQILTQDIERLCKETIDLIEGEKCPPQAVIAEYDSHKVDYENSKKEAKYAHKQWGLAMARAKNGNGRNRSGMEMQRDHSAVNQLGHEFTQLDNEAKSKYRDLIEKWKALEAMKKDCARKKARKEHNYGRAITRKLKQYLRVDEYIKEST</sequence>
<comment type="caution">
    <text evidence="1">The sequence shown here is derived from an EMBL/GenBank/DDBJ whole genome shotgun (WGS) entry which is preliminary data.</text>
</comment>
<organism evidence="1 2">
    <name type="scientific">Batrachochytrium salamandrivorans</name>
    <dbReference type="NCBI Taxonomy" id="1357716"/>
    <lineage>
        <taxon>Eukaryota</taxon>
        <taxon>Fungi</taxon>
        <taxon>Fungi incertae sedis</taxon>
        <taxon>Chytridiomycota</taxon>
        <taxon>Chytridiomycota incertae sedis</taxon>
        <taxon>Chytridiomycetes</taxon>
        <taxon>Rhizophydiales</taxon>
        <taxon>Rhizophydiales incertae sedis</taxon>
        <taxon>Batrachochytrium</taxon>
    </lineage>
</organism>
<name>A0ABQ8EZY3_9FUNG</name>
<dbReference type="EMBL" id="JAFCIX010000444">
    <property type="protein sequence ID" value="KAH6589603.1"/>
    <property type="molecule type" value="Genomic_DNA"/>
</dbReference>
<gene>
    <name evidence="1" type="ORF">BASA50_009915</name>
</gene>
<protein>
    <submittedName>
        <fullName evidence="1">Uncharacterized protein</fullName>
    </submittedName>
</protein>
<keyword evidence="2" id="KW-1185">Reference proteome</keyword>
<accession>A0ABQ8EZY3</accession>
<reference evidence="1 2" key="1">
    <citation type="submission" date="2021-02" db="EMBL/GenBank/DDBJ databases">
        <title>Variation within the Batrachochytrium salamandrivorans European outbreak.</title>
        <authorList>
            <person name="Kelly M."/>
            <person name="Pasmans F."/>
            <person name="Shea T.P."/>
            <person name="Munoz J.F."/>
            <person name="Carranza S."/>
            <person name="Cuomo C.A."/>
            <person name="Martel A."/>
        </authorList>
    </citation>
    <scope>NUCLEOTIDE SEQUENCE [LARGE SCALE GENOMIC DNA]</scope>
    <source>
        <strain evidence="1 2">AMFP18/2</strain>
    </source>
</reference>
<dbReference type="Proteomes" id="UP001648503">
    <property type="component" value="Unassembled WGS sequence"/>
</dbReference>
<evidence type="ECO:0000313" key="1">
    <source>
        <dbReference type="EMBL" id="KAH6589603.1"/>
    </source>
</evidence>
<proteinExistence type="predicted"/>